<sequence>MSTQLLPDVLKAFLVFYRECEYTFAAYQQWEWIKKGGSWNAQTLVGSVKRSTLTPVHFTIFGMVDEVVVFVVPGFIVCDLTKLQRDGIIVLRRPEWKKTRIVHRRIALEYDKQLLTLAQAAAHHGWDPALVTNQLVLASDKDAPRGALLLATVLLDIRRVNRGLSGSVPYILSVVQFEAMYK</sequence>
<organism evidence="1 2">
    <name type="scientific">Favolaschia claudopus</name>
    <dbReference type="NCBI Taxonomy" id="2862362"/>
    <lineage>
        <taxon>Eukaryota</taxon>
        <taxon>Fungi</taxon>
        <taxon>Dikarya</taxon>
        <taxon>Basidiomycota</taxon>
        <taxon>Agaricomycotina</taxon>
        <taxon>Agaricomycetes</taxon>
        <taxon>Agaricomycetidae</taxon>
        <taxon>Agaricales</taxon>
        <taxon>Marasmiineae</taxon>
        <taxon>Mycenaceae</taxon>
        <taxon>Favolaschia</taxon>
    </lineage>
</organism>
<dbReference type="EMBL" id="JAWWNJ010000019">
    <property type="protein sequence ID" value="KAK7035961.1"/>
    <property type="molecule type" value="Genomic_DNA"/>
</dbReference>
<dbReference type="AlphaFoldDB" id="A0AAW0CAB4"/>
<gene>
    <name evidence="1" type="ORF">R3P38DRAFT_3183768</name>
</gene>
<reference evidence="1 2" key="1">
    <citation type="journal article" date="2024" name="J Genomics">
        <title>Draft genome sequencing and assembly of Favolaschia claudopus CIRM-BRFM 2984 isolated from oak limbs.</title>
        <authorList>
            <person name="Navarro D."/>
            <person name="Drula E."/>
            <person name="Chaduli D."/>
            <person name="Cazenave R."/>
            <person name="Ahrendt S."/>
            <person name="Wang J."/>
            <person name="Lipzen A."/>
            <person name="Daum C."/>
            <person name="Barry K."/>
            <person name="Grigoriev I.V."/>
            <person name="Favel A."/>
            <person name="Rosso M.N."/>
            <person name="Martin F."/>
        </authorList>
    </citation>
    <scope>NUCLEOTIDE SEQUENCE [LARGE SCALE GENOMIC DNA]</scope>
    <source>
        <strain evidence="1 2">CIRM-BRFM 2984</strain>
    </source>
</reference>
<evidence type="ECO:0000313" key="2">
    <source>
        <dbReference type="Proteomes" id="UP001362999"/>
    </source>
</evidence>
<name>A0AAW0CAB4_9AGAR</name>
<protein>
    <submittedName>
        <fullName evidence="1">Uncharacterized protein</fullName>
    </submittedName>
</protein>
<keyword evidence="2" id="KW-1185">Reference proteome</keyword>
<accession>A0AAW0CAB4</accession>
<proteinExistence type="predicted"/>
<comment type="caution">
    <text evidence="1">The sequence shown here is derived from an EMBL/GenBank/DDBJ whole genome shotgun (WGS) entry which is preliminary data.</text>
</comment>
<evidence type="ECO:0000313" key="1">
    <source>
        <dbReference type="EMBL" id="KAK7035961.1"/>
    </source>
</evidence>
<dbReference type="Proteomes" id="UP001362999">
    <property type="component" value="Unassembled WGS sequence"/>
</dbReference>